<comment type="similarity">
    <text evidence="2 7">Belongs to the cytochrome P450 family.</text>
</comment>
<keyword evidence="6 7" id="KW-0349">Heme</keyword>
<dbReference type="InterPro" id="IPR036396">
    <property type="entry name" value="Cyt_P450_sf"/>
</dbReference>
<keyword evidence="5 6" id="KW-0408">Iron</keyword>
<dbReference type="GO" id="GO:0004497">
    <property type="term" value="F:monooxygenase activity"/>
    <property type="evidence" value="ECO:0007669"/>
    <property type="project" value="UniProtKB-KW"/>
</dbReference>
<sequence length="589" mass="66031">MISALVVYGILALVVWTFHGLVSHYVAARKIGLPIIVTPIDALNPLWVLGRPVLAPLIQKLPFGLGEFVRYSYLGWPWEYRYRMHARYGAAFTVVTPAECQVVVGDVDAAAEVLNRWRDFIKSPATAAPFAIFGPSVISSDGETWQRQRRITTPPFNERNSALVWREAARQARDMLAGWTMTTTTPGTLRDDANSLALNVLSGAGFGKPQPFDSRYRTPEAGYEFSFLETIHTLMDNLFATIVLASATRAPVWLLPRRFRRVRTALVECRRYLVAMVKAEREAYDAGGSQEGGNSNNNLMSTLVRVSEQAKKELHGVDNNTDHKTRGRQWLSDDEIYGNLFLYNLAGHETTANALTYGIALLAAHPELQDWIGEEIQRVMGDEHDGEDEGKGDGRDDDDGMMGPYEQAFPRLKRCLAIMHETLRLYSPLNGVPRWTGNSSQVLRIGGGRTVVLPPRTTVLANNAATQTDPKLWGDDAHVWRPSRWISSEKEGEESLLPGPRDGAAFLTWSHGPRVCPGKKFSQVEFVAVVAQLFRNHRVDPVLEVGEDMLDARRRIERVVEDSHVGLTVTMRHPERIRLKWSPKGEKKK</sequence>
<dbReference type="Gene3D" id="1.10.630.10">
    <property type="entry name" value="Cytochrome P450"/>
    <property type="match status" value="1"/>
</dbReference>
<dbReference type="GO" id="GO:0016705">
    <property type="term" value="F:oxidoreductase activity, acting on paired donors, with incorporation or reduction of molecular oxygen"/>
    <property type="evidence" value="ECO:0007669"/>
    <property type="project" value="InterPro"/>
</dbReference>
<evidence type="ECO:0000256" key="8">
    <source>
        <dbReference type="SAM" id="MobiDB-lite"/>
    </source>
</evidence>
<organism evidence="9 10">
    <name type="scientific">Fonsecaea erecta</name>
    <dbReference type="NCBI Taxonomy" id="1367422"/>
    <lineage>
        <taxon>Eukaryota</taxon>
        <taxon>Fungi</taxon>
        <taxon>Dikarya</taxon>
        <taxon>Ascomycota</taxon>
        <taxon>Pezizomycotina</taxon>
        <taxon>Eurotiomycetes</taxon>
        <taxon>Chaetothyriomycetidae</taxon>
        <taxon>Chaetothyriales</taxon>
        <taxon>Herpotrichiellaceae</taxon>
        <taxon>Fonsecaea</taxon>
    </lineage>
</organism>
<evidence type="ECO:0000256" key="2">
    <source>
        <dbReference type="ARBA" id="ARBA00010617"/>
    </source>
</evidence>
<dbReference type="SUPFAM" id="SSF48264">
    <property type="entry name" value="Cytochrome P450"/>
    <property type="match status" value="1"/>
</dbReference>
<keyword evidence="10" id="KW-1185">Reference proteome</keyword>
<evidence type="ECO:0000256" key="7">
    <source>
        <dbReference type="RuleBase" id="RU000461"/>
    </source>
</evidence>
<dbReference type="InterPro" id="IPR002401">
    <property type="entry name" value="Cyt_P450_E_grp-I"/>
</dbReference>
<dbReference type="GeneID" id="30011976"/>
<dbReference type="Proteomes" id="UP000078343">
    <property type="component" value="Unassembled WGS sequence"/>
</dbReference>
<dbReference type="GO" id="GO:0005506">
    <property type="term" value="F:iron ion binding"/>
    <property type="evidence" value="ECO:0007669"/>
    <property type="project" value="InterPro"/>
</dbReference>
<dbReference type="STRING" id="1367422.A0A178ZG17"/>
<evidence type="ECO:0000256" key="1">
    <source>
        <dbReference type="ARBA" id="ARBA00001971"/>
    </source>
</evidence>
<dbReference type="GO" id="GO:0020037">
    <property type="term" value="F:heme binding"/>
    <property type="evidence" value="ECO:0007669"/>
    <property type="project" value="InterPro"/>
</dbReference>
<dbReference type="AlphaFoldDB" id="A0A178ZG17"/>
<keyword evidence="7" id="KW-0503">Monooxygenase</keyword>
<comment type="caution">
    <text evidence="9">The sequence shown here is derived from an EMBL/GenBank/DDBJ whole genome shotgun (WGS) entry which is preliminary data.</text>
</comment>
<gene>
    <name evidence="9" type="ORF">AYL99_07808</name>
</gene>
<evidence type="ECO:0008006" key="11">
    <source>
        <dbReference type="Google" id="ProtNLM"/>
    </source>
</evidence>
<dbReference type="RefSeq" id="XP_018692085.1">
    <property type="nucleotide sequence ID" value="XM_018839317.1"/>
</dbReference>
<keyword evidence="3 6" id="KW-0479">Metal-binding</keyword>
<dbReference type="EMBL" id="LVYI01000006">
    <property type="protein sequence ID" value="OAP58718.1"/>
    <property type="molecule type" value="Genomic_DNA"/>
</dbReference>
<accession>A0A178ZG17</accession>
<dbReference type="PANTHER" id="PTHR24305:SF166">
    <property type="entry name" value="CYTOCHROME P450 12A4, MITOCHONDRIAL-RELATED"/>
    <property type="match status" value="1"/>
</dbReference>
<name>A0A178ZG17_9EURO</name>
<proteinExistence type="inferred from homology"/>
<evidence type="ECO:0000313" key="10">
    <source>
        <dbReference type="Proteomes" id="UP000078343"/>
    </source>
</evidence>
<evidence type="ECO:0000256" key="6">
    <source>
        <dbReference type="PIRSR" id="PIRSR602401-1"/>
    </source>
</evidence>
<keyword evidence="4 7" id="KW-0560">Oxidoreductase</keyword>
<dbReference type="InterPro" id="IPR050121">
    <property type="entry name" value="Cytochrome_P450_monoxygenase"/>
</dbReference>
<evidence type="ECO:0000313" key="9">
    <source>
        <dbReference type="EMBL" id="OAP58718.1"/>
    </source>
</evidence>
<evidence type="ECO:0000256" key="5">
    <source>
        <dbReference type="ARBA" id="ARBA00023004"/>
    </source>
</evidence>
<dbReference type="Pfam" id="PF00067">
    <property type="entry name" value="p450"/>
    <property type="match status" value="1"/>
</dbReference>
<dbReference type="PRINTS" id="PR00385">
    <property type="entry name" value="P450"/>
</dbReference>
<feature type="binding site" description="axial binding residue" evidence="6">
    <location>
        <position position="516"/>
    </location>
    <ligand>
        <name>heme</name>
        <dbReference type="ChEBI" id="CHEBI:30413"/>
    </ligand>
    <ligandPart>
        <name>Fe</name>
        <dbReference type="ChEBI" id="CHEBI:18248"/>
    </ligandPart>
</feature>
<comment type="cofactor">
    <cofactor evidence="1 6">
        <name>heme</name>
        <dbReference type="ChEBI" id="CHEBI:30413"/>
    </cofactor>
</comment>
<dbReference type="PROSITE" id="PS00086">
    <property type="entry name" value="CYTOCHROME_P450"/>
    <property type="match status" value="1"/>
</dbReference>
<feature type="compositionally biased region" description="Basic and acidic residues" evidence="8">
    <location>
        <begin position="381"/>
        <end position="394"/>
    </location>
</feature>
<protein>
    <recommendedName>
        <fullName evidence="11">Cytochrome P450 monooxygenase</fullName>
    </recommendedName>
</protein>
<evidence type="ECO:0000256" key="3">
    <source>
        <dbReference type="ARBA" id="ARBA00022723"/>
    </source>
</evidence>
<feature type="region of interest" description="Disordered" evidence="8">
    <location>
        <begin position="381"/>
        <end position="402"/>
    </location>
</feature>
<evidence type="ECO:0000256" key="4">
    <source>
        <dbReference type="ARBA" id="ARBA00023002"/>
    </source>
</evidence>
<dbReference type="OrthoDB" id="1470350at2759"/>
<dbReference type="InterPro" id="IPR001128">
    <property type="entry name" value="Cyt_P450"/>
</dbReference>
<reference evidence="9 10" key="1">
    <citation type="submission" date="2016-04" db="EMBL/GenBank/DDBJ databases">
        <title>Draft genome of Fonsecaea erecta CBS 125763.</title>
        <authorList>
            <person name="Weiss V.A."/>
            <person name="Vicente V.A."/>
            <person name="Raittz R.T."/>
            <person name="Moreno L.F."/>
            <person name="De Souza E.M."/>
            <person name="Pedrosa F.O."/>
            <person name="Steffens M.B."/>
            <person name="Faoro H."/>
            <person name="Tadra-Sfeir M.Z."/>
            <person name="Najafzadeh M.J."/>
            <person name="Felipe M.S."/>
            <person name="Teixeira M."/>
            <person name="Sun J."/>
            <person name="Xi L."/>
            <person name="Gomes R."/>
            <person name="De Azevedo C.M."/>
            <person name="Salgado C.G."/>
            <person name="Da Silva M.B."/>
            <person name="Nascimento M.F."/>
            <person name="Queiroz-Telles F."/>
            <person name="Attili D.S."/>
            <person name="Gorbushina A."/>
        </authorList>
    </citation>
    <scope>NUCLEOTIDE SEQUENCE [LARGE SCALE GENOMIC DNA]</scope>
    <source>
        <strain evidence="9 10">CBS 125763</strain>
    </source>
</reference>
<dbReference type="PANTHER" id="PTHR24305">
    <property type="entry name" value="CYTOCHROME P450"/>
    <property type="match status" value="1"/>
</dbReference>
<dbReference type="InterPro" id="IPR017972">
    <property type="entry name" value="Cyt_P450_CS"/>
</dbReference>
<dbReference type="PRINTS" id="PR00463">
    <property type="entry name" value="EP450I"/>
</dbReference>
<dbReference type="CDD" id="cd11070">
    <property type="entry name" value="CYP56-like"/>
    <property type="match status" value="1"/>
</dbReference>